<dbReference type="Proteomes" id="UP000094444">
    <property type="component" value="Unassembled WGS sequence"/>
</dbReference>
<sequence length="74" mass="8070">MAYRVNCTAGQQVRKSAGPQVRRYLGGASGSTHPNLNPSRLSHSTRSFRDAPPPTIELGEEEEEEHSRPPGPTD</sequence>
<dbReference type="AlphaFoldDB" id="A0A2P5I6N0"/>
<gene>
    <name evidence="2" type="ORF">DHEL01_v203465</name>
</gene>
<evidence type="ECO:0000313" key="2">
    <source>
        <dbReference type="EMBL" id="POS78158.1"/>
    </source>
</evidence>
<reference evidence="2" key="1">
    <citation type="submission" date="2017-09" db="EMBL/GenBank/DDBJ databases">
        <title>Polyketide synthases of a Diaporthe helianthi virulent isolate.</title>
        <authorList>
            <person name="Baroncelli R."/>
        </authorList>
    </citation>
    <scope>NUCLEOTIDE SEQUENCE [LARGE SCALE GENOMIC DNA]</scope>
    <source>
        <strain evidence="2">7/96</strain>
    </source>
</reference>
<dbReference type="EMBL" id="MAVT02000209">
    <property type="protein sequence ID" value="POS78158.1"/>
    <property type="molecule type" value="Genomic_DNA"/>
</dbReference>
<accession>A0A2P5I6N0</accession>
<protein>
    <submittedName>
        <fullName evidence="2">Uncharacterized protein</fullName>
    </submittedName>
</protein>
<evidence type="ECO:0000256" key="1">
    <source>
        <dbReference type="SAM" id="MobiDB-lite"/>
    </source>
</evidence>
<feature type="compositionally biased region" description="Polar residues" evidence="1">
    <location>
        <begin position="30"/>
        <end position="45"/>
    </location>
</feature>
<dbReference type="InParanoid" id="A0A2P5I6N0"/>
<evidence type="ECO:0000313" key="3">
    <source>
        <dbReference type="Proteomes" id="UP000094444"/>
    </source>
</evidence>
<organism evidence="2 3">
    <name type="scientific">Diaporthe helianthi</name>
    <dbReference type="NCBI Taxonomy" id="158607"/>
    <lineage>
        <taxon>Eukaryota</taxon>
        <taxon>Fungi</taxon>
        <taxon>Dikarya</taxon>
        <taxon>Ascomycota</taxon>
        <taxon>Pezizomycotina</taxon>
        <taxon>Sordariomycetes</taxon>
        <taxon>Sordariomycetidae</taxon>
        <taxon>Diaporthales</taxon>
        <taxon>Diaporthaceae</taxon>
        <taxon>Diaporthe</taxon>
    </lineage>
</organism>
<feature type="region of interest" description="Disordered" evidence="1">
    <location>
        <begin position="1"/>
        <end position="74"/>
    </location>
</feature>
<proteinExistence type="predicted"/>
<comment type="caution">
    <text evidence="2">The sequence shown here is derived from an EMBL/GenBank/DDBJ whole genome shotgun (WGS) entry which is preliminary data.</text>
</comment>
<name>A0A2P5I6N0_DIAHE</name>
<keyword evidence="3" id="KW-1185">Reference proteome</keyword>